<dbReference type="EMBL" id="BNEK01000003">
    <property type="protein sequence ID" value="GHJ29274.1"/>
    <property type="molecule type" value="Genomic_DNA"/>
</dbReference>
<reference evidence="2" key="1">
    <citation type="submission" date="2024-05" db="EMBL/GenBank/DDBJ databases">
        <title>Whole genome shotgun sequence of Streptomyces hygroscopicus NBRC 113678.</title>
        <authorList>
            <person name="Komaki H."/>
            <person name="Tamura T."/>
        </authorList>
    </citation>
    <scope>NUCLEOTIDE SEQUENCE</scope>
    <source>
        <strain evidence="2">N11-34</strain>
    </source>
</reference>
<feature type="compositionally biased region" description="Low complexity" evidence="1">
    <location>
        <begin position="255"/>
        <end position="264"/>
    </location>
</feature>
<feature type="region of interest" description="Disordered" evidence="1">
    <location>
        <begin position="133"/>
        <end position="185"/>
    </location>
</feature>
<dbReference type="Proteomes" id="UP001054854">
    <property type="component" value="Unassembled WGS sequence"/>
</dbReference>
<dbReference type="PRINTS" id="PR01217">
    <property type="entry name" value="PRICHEXTENSN"/>
</dbReference>
<accession>A0ABQ3U115</accession>
<name>A0ABQ3U115_STRHY</name>
<feature type="compositionally biased region" description="Pro residues" evidence="1">
    <location>
        <begin position="239"/>
        <end position="254"/>
    </location>
</feature>
<comment type="caution">
    <text evidence="2">The sequence shown here is derived from an EMBL/GenBank/DDBJ whole genome shotgun (WGS) entry which is preliminary data.</text>
</comment>
<dbReference type="RefSeq" id="WP_236257478.1">
    <property type="nucleotide sequence ID" value="NZ_BNEK01000003.1"/>
</dbReference>
<proteinExistence type="predicted"/>
<gene>
    <name evidence="2" type="ORF">TPA0910_37070</name>
</gene>
<sequence>MVTDRLAQTVREQLRLGRLLPLGGREDGSWITERAASEVLGRAAAEVADVRLTTLRIAPADPGTAESPAVPPPPSALPPGPLRIAAECGATPAEPFPATADRLREVLLGAAADRLGLLVEAVDVRVTEVLEAPAEPPRPAPPHHEPQPPPAPPHPQPQPSPPTSPRPPRSAAEGHDPATTAAASAAVSVPGVARLAPVLGSPRAVRIEGAHIRIELAVAAHHRALDVARAVRTAVAQSAPPPATATAPPPPPDPATAQAPATAPEGQRPTVAVLVTAVDP</sequence>
<evidence type="ECO:0000256" key="1">
    <source>
        <dbReference type="SAM" id="MobiDB-lite"/>
    </source>
</evidence>
<evidence type="ECO:0000313" key="2">
    <source>
        <dbReference type="EMBL" id="GHJ29274.1"/>
    </source>
</evidence>
<feature type="region of interest" description="Disordered" evidence="1">
    <location>
        <begin position="60"/>
        <end position="79"/>
    </location>
</feature>
<protein>
    <recommendedName>
        <fullName evidence="4">Nucleopolyhedrovirus P10 family protein</fullName>
    </recommendedName>
</protein>
<evidence type="ECO:0000313" key="3">
    <source>
        <dbReference type="Proteomes" id="UP001054854"/>
    </source>
</evidence>
<evidence type="ECO:0008006" key="4">
    <source>
        <dbReference type="Google" id="ProtNLM"/>
    </source>
</evidence>
<feature type="compositionally biased region" description="Pro residues" evidence="1">
    <location>
        <begin position="69"/>
        <end position="79"/>
    </location>
</feature>
<keyword evidence="3" id="KW-1185">Reference proteome</keyword>
<organism evidence="2 3">
    <name type="scientific">Streptomyces hygroscopicus</name>
    <dbReference type="NCBI Taxonomy" id="1912"/>
    <lineage>
        <taxon>Bacteria</taxon>
        <taxon>Bacillati</taxon>
        <taxon>Actinomycetota</taxon>
        <taxon>Actinomycetes</taxon>
        <taxon>Kitasatosporales</taxon>
        <taxon>Streptomycetaceae</taxon>
        <taxon>Streptomyces</taxon>
        <taxon>Streptomyces violaceusniger group</taxon>
    </lineage>
</organism>
<feature type="compositionally biased region" description="Pro residues" evidence="1">
    <location>
        <begin position="147"/>
        <end position="168"/>
    </location>
</feature>
<feature type="region of interest" description="Disordered" evidence="1">
    <location>
        <begin position="236"/>
        <end position="270"/>
    </location>
</feature>